<name>A0AAD7BHY5_9AGAR</name>
<dbReference type="Proteomes" id="UP001221142">
    <property type="component" value="Unassembled WGS sequence"/>
</dbReference>
<proteinExistence type="predicted"/>
<gene>
    <name evidence="2" type="ORF">FB45DRAFT_928806</name>
</gene>
<dbReference type="AlphaFoldDB" id="A0AAD7BHY5"/>
<accession>A0AAD7BHY5</accession>
<keyword evidence="3" id="KW-1185">Reference proteome</keyword>
<evidence type="ECO:0000313" key="3">
    <source>
        <dbReference type="Proteomes" id="UP001221142"/>
    </source>
</evidence>
<evidence type="ECO:0000256" key="1">
    <source>
        <dbReference type="SAM" id="SignalP"/>
    </source>
</evidence>
<keyword evidence="1" id="KW-0732">Signal</keyword>
<organism evidence="2 3">
    <name type="scientific">Roridomyces roridus</name>
    <dbReference type="NCBI Taxonomy" id="1738132"/>
    <lineage>
        <taxon>Eukaryota</taxon>
        <taxon>Fungi</taxon>
        <taxon>Dikarya</taxon>
        <taxon>Basidiomycota</taxon>
        <taxon>Agaricomycotina</taxon>
        <taxon>Agaricomycetes</taxon>
        <taxon>Agaricomycetidae</taxon>
        <taxon>Agaricales</taxon>
        <taxon>Marasmiineae</taxon>
        <taxon>Mycenaceae</taxon>
        <taxon>Roridomyces</taxon>
    </lineage>
</organism>
<feature type="chain" id="PRO_5042068406" description="N-acetyltransferase domain-containing protein" evidence="1">
    <location>
        <begin position="19"/>
        <end position="336"/>
    </location>
</feature>
<protein>
    <recommendedName>
        <fullName evidence="4">N-acetyltransferase domain-containing protein</fullName>
    </recommendedName>
</protein>
<feature type="signal peptide" evidence="1">
    <location>
        <begin position="1"/>
        <end position="18"/>
    </location>
</feature>
<dbReference type="EMBL" id="JARKIF010000016">
    <property type="protein sequence ID" value="KAJ7621258.1"/>
    <property type="molecule type" value="Genomic_DNA"/>
</dbReference>
<sequence length="336" mass="37322">MALSGLLWSFLSTDFLLGLKIRFSASSLPKTQPFATPGQLNGLHGLPNLTSADYGKPSYKGVLWATSDMFFRFYNRPGLTLSSSEQELLRRDLLSVARAGLNPVPDYQCLSSRPDALDDKLILLAYSGDEDDEPSPHGSQPVAFTSAVYLTVPDLPDGRAVLHTGLTVSSPSLQRTGIMAQLFAQLFANVIPLHPNGLWVTTLAAVLSSLVQSEKVFGKTYPRVPRGKKSLRKALPEHLTIARTISLRHREALLISPMATFDESTFVFRGSLDFTAAAPFRKDVDDVRFWHRDEEATDFFRGLMRKGKGDEVLLVGFVDADQFWKAMTERMERARL</sequence>
<evidence type="ECO:0008006" key="4">
    <source>
        <dbReference type="Google" id="ProtNLM"/>
    </source>
</evidence>
<comment type="caution">
    <text evidence="2">The sequence shown here is derived from an EMBL/GenBank/DDBJ whole genome shotgun (WGS) entry which is preliminary data.</text>
</comment>
<reference evidence="2" key="1">
    <citation type="submission" date="2023-03" db="EMBL/GenBank/DDBJ databases">
        <title>Massive genome expansion in bonnet fungi (Mycena s.s.) driven by repeated elements and novel gene families across ecological guilds.</title>
        <authorList>
            <consortium name="Lawrence Berkeley National Laboratory"/>
            <person name="Harder C.B."/>
            <person name="Miyauchi S."/>
            <person name="Viragh M."/>
            <person name="Kuo A."/>
            <person name="Thoen E."/>
            <person name="Andreopoulos B."/>
            <person name="Lu D."/>
            <person name="Skrede I."/>
            <person name="Drula E."/>
            <person name="Henrissat B."/>
            <person name="Morin E."/>
            <person name="Kohler A."/>
            <person name="Barry K."/>
            <person name="LaButti K."/>
            <person name="Morin E."/>
            <person name="Salamov A."/>
            <person name="Lipzen A."/>
            <person name="Mereny Z."/>
            <person name="Hegedus B."/>
            <person name="Baldrian P."/>
            <person name="Stursova M."/>
            <person name="Weitz H."/>
            <person name="Taylor A."/>
            <person name="Grigoriev I.V."/>
            <person name="Nagy L.G."/>
            <person name="Martin F."/>
            <person name="Kauserud H."/>
        </authorList>
    </citation>
    <scope>NUCLEOTIDE SEQUENCE</scope>
    <source>
        <strain evidence="2">9284</strain>
    </source>
</reference>
<evidence type="ECO:0000313" key="2">
    <source>
        <dbReference type="EMBL" id="KAJ7621258.1"/>
    </source>
</evidence>